<keyword evidence="3" id="KW-1185">Reference proteome</keyword>
<dbReference type="Pfam" id="PF00563">
    <property type="entry name" value="EAL"/>
    <property type="match status" value="1"/>
</dbReference>
<dbReference type="EMBL" id="VANI01000001">
    <property type="protein sequence ID" value="TLM79955.1"/>
    <property type="molecule type" value="Genomic_DNA"/>
</dbReference>
<dbReference type="Proteomes" id="UP000306791">
    <property type="component" value="Unassembled WGS sequence"/>
</dbReference>
<dbReference type="InterPro" id="IPR035919">
    <property type="entry name" value="EAL_sf"/>
</dbReference>
<dbReference type="SUPFAM" id="SSF109604">
    <property type="entry name" value="HD-domain/PDEase-like"/>
    <property type="match status" value="1"/>
</dbReference>
<evidence type="ECO:0000313" key="2">
    <source>
        <dbReference type="EMBL" id="TLM79955.1"/>
    </source>
</evidence>
<dbReference type="InterPro" id="IPR013976">
    <property type="entry name" value="HDOD"/>
</dbReference>
<comment type="caution">
    <text evidence="2">The sequence shown here is derived from an EMBL/GenBank/DDBJ whole genome shotgun (WGS) entry which is preliminary data.</text>
</comment>
<proteinExistence type="predicted"/>
<evidence type="ECO:0000313" key="3">
    <source>
        <dbReference type="Proteomes" id="UP000306791"/>
    </source>
</evidence>
<accession>A0ABY2UN99</accession>
<dbReference type="SUPFAM" id="SSF141868">
    <property type="entry name" value="EAL domain-like"/>
    <property type="match status" value="1"/>
</dbReference>
<feature type="domain" description="HDOD" evidence="1">
    <location>
        <begin position="224"/>
        <end position="409"/>
    </location>
</feature>
<dbReference type="Pfam" id="PF08668">
    <property type="entry name" value="HDOD"/>
    <property type="match status" value="1"/>
</dbReference>
<organism evidence="2 3">
    <name type="scientific">Microbulbifer harenosus</name>
    <dbReference type="NCBI Taxonomy" id="2576840"/>
    <lineage>
        <taxon>Bacteria</taxon>
        <taxon>Pseudomonadati</taxon>
        <taxon>Pseudomonadota</taxon>
        <taxon>Gammaproteobacteria</taxon>
        <taxon>Cellvibrionales</taxon>
        <taxon>Microbulbiferaceae</taxon>
        <taxon>Microbulbifer</taxon>
    </lineage>
</organism>
<dbReference type="Gene3D" id="3.20.20.450">
    <property type="entry name" value="EAL domain"/>
    <property type="match status" value="1"/>
</dbReference>
<dbReference type="PANTHER" id="PTHR33525:SF4">
    <property type="entry name" value="CYCLIC DI-GMP PHOSPHODIESTERASE CDGJ"/>
    <property type="match status" value="1"/>
</dbReference>
<dbReference type="InterPro" id="IPR014408">
    <property type="entry name" value="dGMP_Pdiesterase_EAL/HD-GYP"/>
</dbReference>
<dbReference type="InterPro" id="IPR001633">
    <property type="entry name" value="EAL_dom"/>
</dbReference>
<dbReference type="PROSITE" id="PS51833">
    <property type="entry name" value="HDOD"/>
    <property type="match status" value="1"/>
</dbReference>
<gene>
    <name evidence="2" type="ORF">FDY93_00845</name>
</gene>
<name>A0ABY2UN99_9GAMM</name>
<dbReference type="Gene3D" id="1.10.3210.10">
    <property type="entry name" value="Hypothetical protein af1432"/>
    <property type="match status" value="1"/>
</dbReference>
<dbReference type="InterPro" id="IPR052340">
    <property type="entry name" value="RNase_Y/CdgJ"/>
</dbReference>
<sequence>MARRRFPCHQGVPVTPLAQFLNDDPLDVLLACRPVYTRSQDVAAFELLLQGESANKGATLKQIEASSPIILGNYNQVYQRGQTRSVPGFLKITDDVIFAPVLPDLPQQHYILEVGEDVLLTSERVERLRDMAKRGYRIALSSYDPDDSELDAMLDVVHIVKLDTSTMSQEQLQKAVARLRAHGVETLADNLENKERFAACMDMGFTYYQGDFLSTPEPIKGKKISGNKVLLLELLSELQNPAASPLRLEEIALRDARLTYRILKLVNSAAVSLHREVNSISHAIGLLGMKEIQRWASLFLIEGERGKPQELTRKMLVRGRMCEVLAEVSGNGSASDNFIVGLLSLLDAMMDISMPELMQQVPLNQQVKNALLHRDGNLGAILAEVELYESGRFSELKLIGSQPVYETAYRHSVAWARQAMQVISGEE</sequence>
<dbReference type="PANTHER" id="PTHR33525">
    <property type="match status" value="1"/>
</dbReference>
<reference evidence="2 3" key="1">
    <citation type="submission" date="2019-05" db="EMBL/GenBank/DDBJ databases">
        <title>Microbulbifer harenosus sp. nov., an alginate-degrading bacterium isolated from coastal sand.</title>
        <authorList>
            <person name="Huang H."/>
            <person name="Mo K."/>
            <person name="Bao S."/>
        </authorList>
    </citation>
    <scope>NUCLEOTIDE SEQUENCE [LARGE SCALE GENOMIC DNA]</scope>
    <source>
        <strain evidence="2 3">HB161719</strain>
    </source>
</reference>
<evidence type="ECO:0000259" key="1">
    <source>
        <dbReference type="PROSITE" id="PS51833"/>
    </source>
</evidence>
<dbReference type="PIRSF" id="PIRSF003180">
    <property type="entry name" value="DiGMPpdiest_YuxH"/>
    <property type="match status" value="1"/>
</dbReference>
<protein>
    <submittedName>
        <fullName evidence="2">HDOD domain-containing protein</fullName>
    </submittedName>
</protein>